<dbReference type="OMA" id="WPDLPSY"/>
<dbReference type="PANTHER" id="PTHR48437">
    <property type="entry name" value="INITIATOR BINDING DOMAIN-CONTAINING PROTEIN"/>
    <property type="match status" value="1"/>
</dbReference>
<organism evidence="2 3">
    <name type="scientific">Taxus chinensis</name>
    <name type="common">Chinese yew</name>
    <name type="synonym">Taxus wallichiana var. chinensis</name>
    <dbReference type="NCBI Taxonomy" id="29808"/>
    <lineage>
        <taxon>Eukaryota</taxon>
        <taxon>Viridiplantae</taxon>
        <taxon>Streptophyta</taxon>
        <taxon>Embryophyta</taxon>
        <taxon>Tracheophyta</taxon>
        <taxon>Spermatophyta</taxon>
        <taxon>Pinopsida</taxon>
        <taxon>Pinidae</taxon>
        <taxon>Conifers II</taxon>
        <taxon>Cupressales</taxon>
        <taxon>Taxaceae</taxon>
        <taxon>Taxus</taxon>
    </lineage>
</organism>
<feature type="non-terminal residue" evidence="2">
    <location>
        <position position="1"/>
    </location>
</feature>
<comment type="caution">
    <text evidence="2">The sequence shown here is derived from an EMBL/GenBank/DDBJ whole genome shotgun (WGS) entry which is preliminary data.</text>
</comment>
<dbReference type="GO" id="GO:0016757">
    <property type="term" value="F:glycosyltransferase activity"/>
    <property type="evidence" value="ECO:0007669"/>
    <property type="project" value="InterPro"/>
</dbReference>
<name>A0AA38CYB7_TAXCH</name>
<evidence type="ECO:0000313" key="3">
    <source>
        <dbReference type="Proteomes" id="UP000824469"/>
    </source>
</evidence>
<keyword evidence="3" id="KW-1185">Reference proteome</keyword>
<dbReference type="EMBL" id="JAHRHJ020000008">
    <property type="protein sequence ID" value="KAH9305104.1"/>
    <property type="molecule type" value="Genomic_DNA"/>
</dbReference>
<dbReference type="AlphaFoldDB" id="A0AA38CYB7"/>
<dbReference type="Proteomes" id="UP000824469">
    <property type="component" value="Unassembled WGS sequence"/>
</dbReference>
<dbReference type="InterPro" id="IPR007657">
    <property type="entry name" value="Glycosyltransferase_61"/>
</dbReference>
<reference evidence="2 3" key="1">
    <citation type="journal article" date="2021" name="Nat. Plants">
        <title>The Taxus genome provides insights into paclitaxel biosynthesis.</title>
        <authorList>
            <person name="Xiong X."/>
            <person name="Gou J."/>
            <person name="Liao Q."/>
            <person name="Li Y."/>
            <person name="Zhou Q."/>
            <person name="Bi G."/>
            <person name="Li C."/>
            <person name="Du R."/>
            <person name="Wang X."/>
            <person name="Sun T."/>
            <person name="Guo L."/>
            <person name="Liang H."/>
            <person name="Lu P."/>
            <person name="Wu Y."/>
            <person name="Zhang Z."/>
            <person name="Ro D.K."/>
            <person name="Shang Y."/>
            <person name="Huang S."/>
            <person name="Yan J."/>
        </authorList>
    </citation>
    <scope>NUCLEOTIDE SEQUENCE [LARGE SCALE GENOMIC DNA]</scope>
    <source>
        <strain evidence="2">Ta-2019</strain>
    </source>
</reference>
<dbReference type="PANTHER" id="PTHR48437:SF1">
    <property type="entry name" value="INITIATOR BINDING DOMAIN-CONTAINING PROTEIN"/>
    <property type="match status" value="1"/>
</dbReference>
<accession>A0AA38CYB7</accession>
<evidence type="ECO:0000256" key="1">
    <source>
        <dbReference type="SAM" id="MobiDB-lite"/>
    </source>
</evidence>
<feature type="region of interest" description="Disordered" evidence="1">
    <location>
        <begin position="46"/>
        <end position="65"/>
    </location>
</feature>
<protein>
    <submittedName>
        <fullName evidence="2">Uncharacterized protein</fullName>
    </submittedName>
</protein>
<sequence>MTMKLKGFLVLLAVLNLLVLCYYIVHFPTSNENFLHRAPLARREVFPGSNPARGKNDKRRSSSFDGKLWPDLPSYMPWRSDVKAKASSCEAYFGNGFNKIYDPLDNSPNRKNIDINLSGSSFKCYYSETLETSICEGRRMAMFPERIEMSRGGEDVEAVLGREEEAELPKYSDGAFQIEAPPNYVIGDGRVVSGELLDQIMPQGAVHTHTMRSLLQTLRVVPSSEFVCNQWIEEPTLLLTRFEYANLFHTYTDWYSAYVTSRVAGLPKRPHLIFVDGHCK</sequence>
<evidence type="ECO:0000313" key="2">
    <source>
        <dbReference type="EMBL" id="KAH9305104.1"/>
    </source>
</evidence>
<proteinExistence type="predicted"/>
<gene>
    <name evidence="2" type="ORF">KI387_009508</name>
</gene>